<evidence type="ECO:0008006" key="3">
    <source>
        <dbReference type="Google" id="ProtNLM"/>
    </source>
</evidence>
<dbReference type="SUPFAM" id="SSF55961">
    <property type="entry name" value="Bet v1-like"/>
    <property type="match status" value="1"/>
</dbReference>
<keyword evidence="2" id="KW-1185">Reference proteome</keyword>
<accession>A0A5J4Z3L0</accession>
<organism evidence="1 2">
    <name type="scientific">Porphyridium purpureum</name>
    <name type="common">Red alga</name>
    <name type="synonym">Porphyridium cruentum</name>
    <dbReference type="NCBI Taxonomy" id="35688"/>
    <lineage>
        <taxon>Eukaryota</taxon>
        <taxon>Rhodophyta</taxon>
        <taxon>Bangiophyceae</taxon>
        <taxon>Porphyridiales</taxon>
        <taxon>Porphyridiaceae</taxon>
        <taxon>Porphyridium</taxon>
    </lineage>
</organism>
<sequence>MAAFIVPMGLTGSAWGSEARVSASGVRGRRPLRHSAPRMTWNAFEVQTFVENVPSDFAYARFSNFSNMPEWSSAVKRVKRDAAEPRKTSWEARVQSIPLQWEAMDEEVIVGKLISWKSLTGLTHRGRVSFHHNGDKGSRGDGSGTMIIMRVDYDVQSFLASMARSRFVSNIIEQACAAELKNFRQYCLLAHRKERMQKKGQ</sequence>
<dbReference type="InterPro" id="IPR047137">
    <property type="entry name" value="ORF3"/>
</dbReference>
<dbReference type="Pfam" id="PF10604">
    <property type="entry name" value="Polyketide_cyc2"/>
    <property type="match status" value="1"/>
</dbReference>
<dbReference type="OrthoDB" id="3580at2759"/>
<dbReference type="InterPro" id="IPR019587">
    <property type="entry name" value="Polyketide_cyclase/dehydratase"/>
</dbReference>
<name>A0A5J4Z3L0_PORPP</name>
<reference evidence="2" key="1">
    <citation type="journal article" date="2019" name="Nat. Commun.">
        <title>Expansion of phycobilisome linker gene families in mesophilic red algae.</title>
        <authorList>
            <person name="Lee J."/>
            <person name="Kim D."/>
            <person name="Bhattacharya D."/>
            <person name="Yoon H.S."/>
        </authorList>
    </citation>
    <scope>NUCLEOTIDE SEQUENCE [LARGE SCALE GENOMIC DNA]</scope>
    <source>
        <strain evidence="2">CCMP 1328</strain>
    </source>
</reference>
<evidence type="ECO:0000313" key="1">
    <source>
        <dbReference type="EMBL" id="KAA8498549.1"/>
    </source>
</evidence>
<dbReference type="AlphaFoldDB" id="A0A5J4Z3L0"/>
<evidence type="ECO:0000313" key="2">
    <source>
        <dbReference type="Proteomes" id="UP000324585"/>
    </source>
</evidence>
<gene>
    <name evidence="1" type="ORF">FVE85_6134</name>
</gene>
<proteinExistence type="predicted"/>
<comment type="caution">
    <text evidence="1">The sequence shown here is derived from an EMBL/GenBank/DDBJ whole genome shotgun (WGS) entry which is preliminary data.</text>
</comment>
<dbReference type="InterPro" id="IPR023393">
    <property type="entry name" value="START-like_dom_sf"/>
</dbReference>
<dbReference type="PANTHER" id="PTHR33824:SF7">
    <property type="entry name" value="POLYKETIDE CYCLASE_DEHYDRASE AND LIPID TRANSPORT SUPERFAMILY PROTEIN"/>
    <property type="match status" value="1"/>
</dbReference>
<dbReference type="PANTHER" id="PTHR33824">
    <property type="entry name" value="POLYKETIDE CYCLASE/DEHYDRASE AND LIPID TRANSPORT SUPERFAMILY PROTEIN"/>
    <property type="match status" value="1"/>
</dbReference>
<dbReference type="Proteomes" id="UP000324585">
    <property type="component" value="Unassembled WGS sequence"/>
</dbReference>
<protein>
    <recommendedName>
        <fullName evidence="3">Coenzyme Q-binding protein COQ10 START domain-containing protein</fullName>
    </recommendedName>
</protein>
<dbReference type="EMBL" id="VRMN01000001">
    <property type="protein sequence ID" value="KAA8498549.1"/>
    <property type="molecule type" value="Genomic_DNA"/>
</dbReference>
<dbReference type="Gene3D" id="3.30.530.20">
    <property type="match status" value="1"/>
</dbReference>